<feature type="region of interest" description="Disordered" evidence="4">
    <location>
        <begin position="414"/>
        <end position="482"/>
    </location>
</feature>
<dbReference type="SUPFAM" id="SSF54001">
    <property type="entry name" value="Cysteine proteinases"/>
    <property type="match status" value="1"/>
</dbReference>
<accession>A0AAD7P1K8</accession>
<dbReference type="InterPro" id="IPR003653">
    <property type="entry name" value="Peptidase_C48_C"/>
</dbReference>
<evidence type="ECO:0000256" key="3">
    <source>
        <dbReference type="ARBA" id="ARBA00022801"/>
    </source>
</evidence>
<dbReference type="Proteomes" id="UP001215280">
    <property type="component" value="Unassembled WGS sequence"/>
</dbReference>
<reference evidence="6" key="1">
    <citation type="submission" date="2023-03" db="EMBL/GenBank/DDBJ databases">
        <title>Massive genome expansion in bonnet fungi (Mycena s.s.) driven by repeated elements and novel gene families across ecological guilds.</title>
        <authorList>
            <consortium name="Lawrence Berkeley National Laboratory"/>
            <person name="Harder C.B."/>
            <person name="Miyauchi S."/>
            <person name="Viragh M."/>
            <person name="Kuo A."/>
            <person name="Thoen E."/>
            <person name="Andreopoulos B."/>
            <person name="Lu D."/>
            <person name="Skrede I."/>
            <person name="Drula E."/>
            <person name="Henrissat B."/>
            <person name="Morin E."/>
            <person name="Kohler A."/>
            <person name="Barry K."/>
            <person name="LaButti K."/>
            <person name="Morin E."/>
            <person name="Salamov A."/>
            <person name="Lipzen A."/>
            <person name="Mereny Z."/>
            <person name="Hegedus B."/>
            <person name="Baldrian P."/>
            <person name="Stursova M."/>
            <person name="Weitz H."/>
            <person name="Taylor A."/>
            <person name="Grigoriev I.V."/>
            <person name="Nagy L.G."/>
            <person name="Martin F."/>
            <person name="Kauserud H."/>
        </authorList>
    </citation>
    <scope>NUCLEOTIDE SEQUENCE</scope>
    <source>
        <strain evidence="6">CBHHK188m</strain>
    </source>
</reference>
<keyword evidence="3" id="KW-0378">Hydrolase</keyword>
<dbReference type="Pfam" id="PF02902">
    <property type="entry name" value="Peptidase_C48"/>
    <property type="match status" value="1"/>
</dbReference>
<sequence>MAYTSLIPGPNLPVTEFLKLPLPQNSSGLIFSKPGEWFSKDAPTVTLASLLTRPIPSREFLDILTKHAGQAWFDGSTSILVSVLLDQRMWQKSRDWIQTELKKPHLDAVDEEALMAANLLLDTLGWDTKIHGSWTTLDLALILSHAWLTDDHIDMMMADLSACLAADPELAAKVIIAPLAFSIAITGAKNNTYHRKDSTLLARYEEHIKSNALKQLYFPLNIHANHWITGLVDFEQGLIGTGDSRIGKSLPPRKFIKDLKRWLKKHFGKDFMYQGDSLEHGDQQDGSSCSILTRNTIATNVFGEVLWDQKHAAGERATGFRRLVRGAAIRRMVSELCFVYADISIAVAIGDHNFPDLATFTLGVPIRQSRPKLADLLNPAPGTSGVAEAPPKSDDIVMPDVSAAEATAELPAYLGDHGDIESDGEGPADGDEMDVDPDDSSQPTGGIHQFFKLVSKGKLNPGPSTAGKQGGKRGRKAEDLDESADVDAIKLAKKLKKANGTGTSKSAVALQKTHNAYNSGELNMETVDRKRYEDWQATLRTTGKYPDPKVTFHPTDIKIAYHSLCGGKVTMGEVYEAGRWNSHHTIACPVLHPEKKKRIGDGLGGTPTLAKLGFRFTAGKPGAKKLRMTIPCPGITASTCPRLPVYFRRTGTSGGGTRSLPVIARQIFGKLFRNLNSQNKKIVADTQRHERKWINDHAQQRVFSTHCKETVVAVGVDGTRILPCSECSSILGNAKFKQAIRLPVPEDENYIYANHQFRNQVFAHIYARTIGLKEIIETAVCVFDSLGPHTIYLTVFTF</sequence>
<dbReference type="Gene3D" id="3.40.395.10">
    <property type="entry name" value="Adenoviral Proteinase, Chain A"/>
    <property type="match status" value="1"/>
</dbReference>
<dbReference type="GO" id="GO:0019783">
    <property type="term" value="F:ubiquitin-like protein peptidase activity"/>
    <property type="evidence" value="ECO:0007669"/>
    <property type="project" value="UniProtKB-ARBA"/>
</dbReference>
<feature type="domain" description="Ubiquitin-like protease family profile" evidence="5">
    <location>
        <begin position="147"/>
        <end position="265"/>
    </location>
</feature>
<name>A0AAD7P1K8_9AGAR</name>
<evidence type="ECO:0000259" key="5">
    <source>
        <dbReference type="Pfam" id="PF02902"/>
    </source>
</evidence>
<dbReference type="EMBL" id="JARJLG010000002">
    <property type="protein sequence ID" value="KAJ7783921.1"/>
    <property type="molecule type" value="Genomic_DNA"/>
</dbReference>
<feature type="compositionally biased region" description="Acidic residues" evidence="4">
    <location>
        <begin position="421"/>
        <end position="439"/>
    </location>
</feature>
<dbReference type="InterPro" id="IPR038765">
    <property type="entry name" value="Papain-like_cys_pep_sf"/>
</dbReference>
<dbReference type="AlphaFoldDB" id="A0AAD7P1K8"/>
<evidence type="ECO:0000313" key="6">
    <source>
        <dbReference type="EMBL" id="KAJ7783921.1"/>
    </source>
</evidence>
<organism evidence="6 7">
    <name type="scientific">Mycena maculata</name>
    <dbReference type="NCBI Taxonomy" id="230809"/>
    <lineage>
        <taxon>Eukaryota</taxon>
        <taxon>Fungi</taxon>
        <taxon>Dikarya</taxon>
        <taxon>Basidiomycota</taxon>
        <taxon>Agaricomycotina</taxon>
        <taxon>Agaricomycetes</taxon>
        <taxon>Agaricomycetidae</taxon>
        <taxon>Agaricales</taxon>
        <taxon>Marasmiineae</taxon>
        <taxon>Mycenaceae</taxon>
        <taxon>Mycena</taxon>
    </lineage>
</organism>
<keyword evidence="7" id="KW-1185">Reference proteome</keyword>
<evidence type="ECO:0000256" key="4">
    <source>
        <dbReference type="SAM" id="MobiDB-lite"/>
    </source>
</evidence>
<evidence type="ECO:0000256" key="2">
    <source>
        <dbReference type="ARBA" id="ARBA00022670"/>
    </source>
</evidence>
<comment type="similarity">
    <text evidence="1">Belongs to the peptidase C48 family.</text>
</comment>
<keyword evidence="2" id="KW-0645">Protease</keyword>
<proteinExistence type="inferred from homology"/>
<comment type="caution">
    <text evidence="6">The sequence shown here is derived from an EMBL/GenBank/DDBJ whole genome shotgun (WGS) entry which is preliminary data.</text>
</comment>
<evidence type="ECO:0000256" key="1">
    <source>
        <dbReference type="ARBA" id="ARBA00005234"/>
    </source>
</evidence>
<dbReference type="GO" id="GO:0006508">
    <property type="term" value="P:proteolysis"/>
    <property type="evidence" value="ECO:0007669"/>
    <property type="project" value="UniProtKB-KW"/>
</dbReference>
<protein>
    <recommendedName>
        <fullName evidence="5">Ubiquitin-like protease family profile domain-containing protein</fullName>
    </recommendedName>
</protein>
<evidence type="ECO:0000313" key="7">
    <source>
        <dbReference type="Proteomes" id="UP001215280"/>
    </source>
</evidence>
<gene>
    <name evidence="6" type="ORF">DFH07DRAFT_727673</name>
</gene>
<dbReference type="GO" id="GO:0008234">
    <property type="term" value="F:cysteine-type peptidase activity"/>
    <property type="evidence" value="ECO:0007669"/>
    <property type="project" value="InterPro"/>
</dbReference>